<evidence type="ECO:0000313" key="2">
    <source>
        <dbReference type="Proteomes" id="UP001497700"/>
    </source>
</evidence>
<comment type="caution">
    <text evidence="1">The sequence shown here is derived from an EMBL/GenBank/DDBJ whole genome shotgun (WGS) entry which is preliminary data.</text>
</comment>
<dbReference type="EMBL" id="MU393530">
    <property type="protein sequence ID" value="KAI4862255.1"/>
    <property type="molecule type" value="Genomic_DNA"/>
</dbReference>
<keyword evidence="2" id="KW-1185">Reference proteome</keyword>
<name>A0ACB9YS40_9PEZI</name>
<dbReference type="Proteomes" id="UP001497700">
    <property type="component" value="Unassembled WGS sequence"/>
</dbReference>
<evidence type="ECO:0000313" key="1">
    <source>
        <dbReference type="EMBL" id="KAI4862255.1"/>
    </source>
</evidence>
<sequence>MGSLPPPSGIQTIDISPLINSKDPVARKAKIDELVAAIHIQGACGLVGHGIKIDRLREAFKWAQKFFDLPYEEKAKANHPNGIVPHRGYSGIGREKCLIYTEEELKSMSGELAANARKALDFKEHYDTGSDGELVHYNLWIDEHALPGFRTWAQGFYWEMEKLSRTVLQAMIDGLGVDEEAKKDFMSIHTGHQNGLRLMHYPSAHESTIDRSSLTWCPTHTDFTTYTLLMQDENQGLEIEDRLNPGTFLPATTEVEDRMYLTIGDFGEIWSNGYLPASKHRVIIPRAADGSEVTPKRYSMPYFITPAEDGICGPQYTGKLASGPRGKYKTSTIKEHVEFRMKFQY</sequence>
<proteinExistence type="predicted"/>
<organism evidence="1 2">
    <name type="scientific">Hypoxylon rubiginosum</name>
    <dbReference type="NCBI Taxonomy" id="110542"/>
    <lineage>
        <taxon>Eukaryota</taxon>
        <taxon>Fungi</taxon>
        <taxon>Dikarya</taxon>
        <taxon>Ascomycota</taxon>
        <taxon>Pezizomycotina</taxon>
        <taxon>Sordariomycetes</taxon>
        <taxon>Xylariomycetidae</taxon>
        <taxon>Xylariales</taxon>
        <taxon>Hypoxylaceae</taxon>
        <taxon>Hypoxylon</taxon>
    </lineage>
</organism>
<gene>
    <name evidence="1" type="ORF">F4820DRAFT_32858</name>
</gene>
<accession>A0ACB9YS40</accession>
<reference evidence="1 2" key="1">
    <citation type="journal article" date="2022" name="New Phytol.">
        <title>Ecological generalism drives hyperdiversity of secondary metabolite gene clusters in xylarialean endophytes.</title>
        <authorList>
            <person name="Franco M.E.E."/>
            <person name="Wisecaver J.H."/>
            <person name="Arnold A.E."/>
            <person name="Ju Y.M."/>
            <person name="Slot J.C."/>
            <person name="Ahrendt S."/>
            <person name="Moore L.P."/>
            <person name="Eastman K.E."/>
            <person name="Scott K."/>
            <person name="Konkel Z."/>
            <person name="Mondo S.J."/>
            <person name="Kuo A."/>
            <person name="Hayes R.D."/>
            <person name="Haridas S."/>
            <person name="Andreopoulos B."/>
            <person name="Riley R."/>
            <person name="LaButti K."/>
            <person name="Pangilinan J."/>
            <person name="Lipzen A."/>
            <person name="Amirebrahimi M."/>
            <person name="Yan J."/>
            <person name="Adam C."/>
            <person name="Keymanesh K."/>
            <person name="Ng V."/>
            <person name="Louie K."/>
            <person name="Northen T."/>
            <person name="Drula E."/>
            <person name="Henrissat B."/>
            <person name="Hsieh H.M."/>
            <person name="Youens-Clark K."/>
            <person name="Lutzoni F."/>
            <person name="Miadlikowska J."/>
            <person name="Eastwood D.C."/>
            <person name="Hamelin R.C."/>
            <person name="Grigoriev I.V."/>
            <person name="U'Ren J.M."/>
        </authorList>
    </citation>
    <scope>NUCLEOTIDE SEQUENCE [LARGE SCALE GENOMIC DNA]</scope>
    <source>
        <strain evidence="1 2">CBS 119005</strain>
    </source>
</reference>
<protein>
    <submittedName>
        <fullName evidence="1">Uncharacterized protein</fullName>
    </submittedName>
</protein>